<dbReference type="Proteomes" id="UP000214720">
    <property type="component" value="Unassembled WGS sequence"/>
</dbReference>
<evidence type="ECO:0000313" key="3">
    <source>
        <dbReference type="Proteomes" id="UP000214720"/>
    </source>
</evidence>
<evidence type="ECO:0000256" key="1">
    <source>
        <dbReference type="SAM" id="MobiDB-lite"/>
    </source>
</evidence>
<accession>A0A226WLH6</accession>
<protein>
    <submittedName>
        <fullName evidence="2">Phosphoribosyl-AMP cyclohydrolase</fullName>
    </submittedName>
</protein>
<organism evidence="2 3">
    <name type="scientific">Caballeronia sordidicola</name>
    <name type="common">Burkholderia sordidicola</name>
    <dbReference type="NCBI Taxonomy" id="196367"/>
    <lineage>
        <taxon>Bacteria</taxon>
        <taxon>Pseudomonadati</taxon>
        <taxon>Pseudomonadota</taxon>
        <taxon>Betaproteobacteria</taxon>
        <taxon>Burkholderiales</taxon>
        <taxon>Burkholderiaceae</taxon>
        <taxon>Caballeronia</taxon>
    </lineage>
</organism>
<gene>
    <name evidence="2" type="ORF">BSU04_44125</name>
</gene>
<reference evidence="3" key="1">
    <citation type="submission" date="2017-01" db="EMBL/GenBank/DDBJ databases">
        <title>Genome Analysis of Deinococcus marmoris KOPRI26562.</title>
        <authorList>
            <person name="Kim J.H."/>
            <person name="Oh H.-M."/>
        </authorList>
    </citation>
    <scope>NUCLEOTIDE SEQUENCE [LARGE SCALE GENOMIC DNA]</scope>
    <source>
        <strain evidence="3">PAMC 26633</strain>
    </source>
</reference>
<sequence>MHRGGHRREARQRRGRNPALGSIHAWRPQEHRTRRDRVGAQDGGIWRGRNPVDQHGS</sequence>
<feature type="compositionally biased region" description="Basic residues" evidence="1">
    <location>
        <begin position="1"/>
        <end position="16"/>
    </location>
</feature>
<comment type="caution">
    <text evidence="2">The sequence shown here is derived from an EMBL/GenBank/DDBJ whole genome shotgun (WGS) entry which is preliminary data.</text>
</comment>
<name>A0A226WLH6_CABSO</name>
<dbReference type="GO" id="GO:0016787">
    <property type="term" value="F:hydrolase activity"/>
    <property type="evidence" value="ECO:0007669"/>
    <property type="project" value="UniProtKB-KW"/>
</dbReference>
<dbReference type="AlphaFoldDB" id="A0A226WLH6"/>
<feature type="region of interest" description="Disordered" evidence="1">
    <location>
        <begin position="1"/>
        <end position="57"/>
    </location>
</feature>
<dbReference type="EMBL" id="MTHB01000288">
    <property type="protein sequence ID" value="OXC71973.1"/>
    <property type="molecule type" value="Genomic_DNA"/>
</dbReference>
<proteinExistence type="predicted"/>
<keyword evidence="2" id="KW-0378">Hydrolase</keyword>
<evidence type="ECO:0000313" key="2">
    <source>
        <dbReference type="EMBL" id="OXC71973.1"/>
    </source>
</evidence>
<feature type="compositionally biased region" description="Basic and acidic residues" evidence="1">
    <location>
        <begin position="27"/>
        <end position="39"/>
    </location>
</feature>